<comment type="caution">
    <text evidence="3">The sequence shown here is derived from an EMBL/GenBank/DDBJ whole genome shotgun (WGS) entry which is preliminary data.</text>
</comment>
<evidence type="ECO:0000313" key="4">
    <source>
        <dbReference type="Proteomes" id="UP001302321"/>
    </source>
</evidence>
<dbReference type="Gene3D" id="1.10.510.10">
    <property type="entry name" value="Transferase(Phosphotransferase) domain 1"/>
    <property type="match status" value="2"/>
</dbReference>
<reference evidence="3" key="2">
    <citation type="submission" date="2023-05" db="EMBL/GenBank/DDBJ databases">
        <authorList>
            <consortium name="Lawrence Berkeley National Laboratory"/>
            <person name="Steindorff A."/>
            <person name="Hensen N."/>
            <person name="Bonometti L."/>
            <person name="Westerberg I."/>
            <person name="Brannstrom I.O."/>
            <person name="Guillou S."/>
            <person name="Cros-Aarteil S."/>
            <person name="Calhoun S."/>
            <person name="Haridas S."/>
            <person name="Kuo A."/>
            <person name="Mondo S."/>
            <person name="Pangilinan J."/>
            <person name="Riley R."/>
            <person name="Labutti K."/>
            <person name="Andreopoulos B."/>
            <person name="Lipzen A."/>
            <person name="Chen C."/>
            <person name="Yanf M."/>
            <person name="Daum C."/>
            <person name="Ng V."/>
            <person name="Clum A."/>
            <person name="Ohm R."/>
            <person name="Martin F."/>
            <person name="Silar P."/>
            <person name="Natvig D."/>
            <person name="Lalanne C."/>
            <person name="Gautier V."/>
            <person name="Ament-Velasquez S.L."/>
            <person name="Kruys A."/>
            <person name="Hutchinson M.I."/>
            <person name="Powell A.J."/>
            <person name="Barry K."/>
            <person name="Miller A.N."/>
            <person name="Grigoriev I.V."/>
            <person name="Debuchy R."/>
            <person name="Gladieux P."/>
            <person name="Thoren M.H."/>
            <person name="Johannesson H."/>
        </authorList>
    </citation>
    <scope>NUCLEOTIDE SEQUENCE</scope>
    <source>
        <strain evidence="3">CBS 892.96</strain>
    </source>
</reference>
<dbReference type="Proteomes" id="UP001302321">
    <property type="component" value="Unassembled WGS sequence"/>
</dbReference>
<reference evidence="3" key="1">
    <citation type="journal article" date="2023" name="Mol. Phylogenet. Evol.">
        <title>Genome-scale phylogeny and comparative genomics of the fungal order Sordariales.</title>
        <authorList>
            <person name="Hensen N."/>
            <person name="Bonometti L."/>
            <person name="Westerberg I."/>
            <person name="Brannstrom I.O."/>
            <person name="Guillou S."/>
            <person name="Cros-Aarteil S."/>
            <person name="Calhoun S."/>
            <person name="Haridas S."/>
            <person name="Kuo A."/>
            <person name="Mondo S."/>
            <person name="Pangilinan J."/>
            <person name="Riley R."/>
            <person name="LaButti K."/>
            <person name="Andreopoulos B."/>
            <person name="Lipzen A."/>
            <person name="Chen C."/>
            <person name="Yan M."/>
            <person name="Daum C."/>
            <person name="Ng V."/>
            <person name="Clum A."/>
            <person name="Steindorff A."/>
            <person name="Ohm R.A."/>
            <person name="Martin F."/>
            <person name="Silar P."/>
            <person name="Natvig D.O."/>
            <person name="Lalanne C."/>
            <person name="Gautier V."/>
            <person name="Ament-Velasquez S.L."/>
            <person name="Kruys A."/>
            <person name="Hutchinson M.I."/>
            <person name="Powell A.J."/>
            <person name="Barry K."/>
            <person name="Miller A.N."/>
            <person name="Grigoriev I.V."/>
            <person name="Debuchy R."/>
            <person name="Gladieux P."/>
            <person name="Hiltunen Thoren M."/>
            <person name="Johannesson H."/>
        </authorList>
    </citation>
    <scope>NUCLEOTIDE SEQUENCE</scope>
    <source>
        <strain evidence="3">CBS 892.96</strain>
    </source>
</reference>
<dbReference type="AlphaFoldDB" id="A0AAN7A3L1"/>
<keyword evidence="4" id="KW-1185">Reference proteome</keyword>
<sequence>MCLFGRRRPASREASVVGLDPETELKNLRKRLQRSFVNNGLNNDKRFLPVTEIDRLVDINTVRSVLPKKASPEVVKFVYRHGKTLLLILVVGNEASPKDLLSIMESCWRHNLTDKHLPVDSTPCIGGRSPCRQPPLHHKAWNVVHDQIWVDMEFRFYTDQAMFTAPVFRKNKFIYQLPQGCVLPVIWRGRERDGHFSTVYEAHIHPAHHEDDKSAGQPMHVAIKKLKPLTSEPGYNVEMAWNHEASALEEINKLHHQNLIRPIAAIRCGPEYYIMFEWADGGSLRELWESQGPKPKDLNPDRIMSVIEELLGIVGALSTLHGTNTRTKTGNVVRRVANLADIAASEWLAVPANPVKRRQEGAKDYQDTTAPDAASKSPKNTPEIQVRYVEPSDDELSFRSGDPNRSYVSEESDASSDEHWRHGDLKPDNILQFKQSKTDSSRWLGTLKIADLGLAKQHVFATARRNDMTNQKYTTSHYEAPESVTNLHLPRSRRFDIWSMGCVILEFVIVILYGNNGLEAFYEQQKIRENPATDTLYFAVDRNVARVSDIASHWIAEILKKDPECNRTGGSALADIVRLVRDRLLVVELPSENMTAREISRCRADAGELKESLEDIWKKARDDEFQGGNYLCSATGWRNTTPPKPLRSMKPKKTATTARLGDDLPKIQRNLV</sequence>
<dbReference type="InterPro" id="IPR000719">
    <property type="entry name" value="Prot_kinase_dom"/>
</dbReference>
<dbReference type="SMART" id="SM00220">
    <property type="entry name" value="S_TKc"/>
    <property type="match status" value="1"/>
</dbReference>
<keyword evidence="3" id="KW-0808">Transferase</keyword>
<feature type="domain" description="Protein kinase" evidence="2">
    <location>
        <begin position="185"/>
        <end position="585"/>
    </location>
</feature>
<feature type="region of interest" description="Disordered" evidence="1">
    <location>
        <begin position="636"/>
        <end position="656"/>
    </location>
</feature>
<dbReference type="GO" id="GO:0005524">
    <property type="term" value="F:ATP binding"/>
    <property type="evidence" value="ECO:0007669"/>
    <property type="project" value="InterPro"/>
</dbReference>
<evidence type="ECO:0000313" key="3">
    <source>
        <dbReference type="EMBL" id="KAK4172120.1"/>
    </source>
</evidence>
<evidence type="ECO:0000259" key="2">
    <source>
        <dbReference type="PROSITE" id="PS50011"/>
    </source>
</evidence>
<dbReference type="GO" id="GO:0004674">
    <property type="term" value="F:protein serine/threonine kinase activity"/>
    <property type="evidence" value="ECO:0007669"/>
    <property type="project" value="TreeGrafter"/>
</dbReference>
<dbReference type="Pfam" id="PF00069">
    <property type="entry name" value="Pkinase"/>
    <property type="match status" value="1"/>
</dbReference>
<dbReference type="PANTHER" id="PTHR24359">
    <property type="entry name" value="SERINE/THREONINE-PROTEIN KINASE SBK1"/>
    <property type="match status" value="1"/>
</dbReference>
<name>A0AAN7A3L1_9PEZI</name>
<keyword evidence="3" id="KW-0418">Kinase</keyword>
<dbReference type="SUPFAM" id="SSF56112">
    <property type="entry name" value="Protein kinase-like (PK-like)"/>
    <property type="match status" value="1"/>
</dbReference>
<organism evidence="3 4">
    <name type="scientific">Triangularia setosa</name>
    <dbReference type="NCBI Taxonomy" id="2587417"/>
    <lineage>
        <taxon>Eukaryota</taxon>
        <taxon>Fungi</taxon>
        <taxon>Dikarya</taxon>
        <taxon>Ascomycota</taxon>
        <taxon>Pezizomycotina</taxon>
        <taxon>Sordariomycetes</taxon>
        <taxon>Sordariomycetidae</taxon>
        <taxon>Sordariales</taxon>
        <taxon>Podosporaceae</taxon>
        <taxon>Triangularia</taxon>
    </lineage>
</organism>
<feature type="region of interest" description="Disordered" evidence="1">
    <location>
        <begin position="358"/>
        <end position="421"/>
    </location>
</feature>
<dbReference type="PROSITE" id="PS50011">
    <property type="entry name" value="PROTEIN_KINASE_DOM"/>
    <property type="match status" value="1"/>
</dbReference>
<protein>
    <submittedName>
        <fullName evidence="3">Kinase-like domain-containing protein</fullName>
    </submittedName>
</protein>
<gene>
    <name evidence="3" type="ORF">QBC36DRAFT_81086</name>
</gene>
<dbReference type="Pfam" id="PF07714">
    <property type="entry name" value="PK_Tyr_Ser-Thr"/>
    <property type="match status" value="1"/>
</dbReference>
<dbReference type="InterPro" id="IPR001245">
    <property type="entry name" value="Ser-Thr/Tyr_kinase_cat_dom"/>
</dbReference>
<dbReference type="EMBL" id="MU866462">
    <property type="protein sequence ID" value="KAK4172120.1"/>
    <property type="molecule type" value="Genomic_DNA"/>
</dbReference>
<dbReference type="InterPro" id="IPR011009">
    <property type="entry name" value="Kinase-like_dom_sf"/>
</dbReference>
<evidence type="ECO:0000256" key="1">
    <source>
        <dbReference type="SAM" id="MobiDB-lite"/>
    </source>
</evidence>
<dbReference type="PANTHER" id="PTHR24359:SF1">
    <property type="entry name" value="INHIBITOR OF NUCLEAR FACTOR KAPPA-B KINASE EPSILON SUBUNIT HOMOLOG 1-RELATED"/>
    <property type="match status" value="1"/>
</dbReference>
<accession>A0AAN7A3L1</accession>
<proteinExistence type="predicted"/>